<evidence type="ECO:0000256" key="1">
    <source>
        <dbReference type="SAM" id="Phobius"/>
    </source>
</evidence>
<proteinExistence type="predicted"/>
<reference evidence="2 3" key="1">
    <citation type="submission" date="2017-07" db="EMBL/GenBank/DDBJ databases">
        <title>Draft whole genome sequences of clinical Proprionibacteriaceae strains.</title>
        <authorList>
            <person name="Bernier A.-M."/>
            <person name="Bernard K."/>
            <person name="Domingo M.-C."/>
        </authorList>
    </citation>
    <scope>NUCLEOTIDE SEQUENCE [LARGE SCALE GENOMIC DNA]</scope>
    <source>
        <strain evidence="2 3">NML 130396</strain>
    </source>
</reference>
<keyword evidence="1" id="KW-0472">Membrane</keyword>
<accession>A0A255GUG9</accession>
<dbReference type="AlphaFoldDB" id="A0A255GUG9"/>
<feature type="transmembrane region" description="Helical" evidence="1">
    <location>
        <begin position="19"/>
        <end position="39"/>
    </location>
</feature>
<feature type="transmembrane region" description="Helical" evidence="1">
    <location>
        <begin position="51"/>
        <end position="70"/>
    </location>
</feature>
<organism evidence="2 3">
    <name type="scientific">Enemella dayhoffiae</name>
    <dbReference type="NCBI Taxonomy" id="2016507"/>
    <lineage>
        <taxon>Bacteria</taxon>
        <taxon>Bacillati</taxon>
        <taxon>Actinomycetota</taxon>
        <taxon>Actinomycetes</taxon>
        <taxon>Propionibacteriales</taxon>
        <taxon>Propionibacteriaceae</taxon>
        <taxon>Enemella</taxon>
    </lineage>
</organism>
<keyword evidence="1" id="KW-0812">Transmembrane</keyword>
<dbReference type="RefSeq" id="WP_094364643.1">
    <property type="nucleotide sequence ID" value="NZ_NMVQ01000034.1"/>
</dbReference>
<protein>
    <recommendedName>
        <fullName evidence="4">Integral membrane protein</fullName>
    </recommendedName>
</protein>
<name>A0A255GUG9_9ACTN</name>
<keyword evidence="1" id="KW-1133">Transmembrane helix</keyword>
<evidence type="ECO:0000313" key="3">
    <source>
        <dbReference type="Proteomes" id="UP000216311"/>
    </source>
</evidence>
<comment type="caution">
    <text evidence="2">The sequence shown here is derived from an EMBL/GenBank/DDBJ whole genome shotgun (WGS) entry which is preliminary data.</text>
</comment>
<dbReference type="EMBL" id="NMVQ01000034">
    <property type="protein sequence ID" value="OYO19347.1"/>
    <property type="molecule type" value="Genomic_DNA"/>
</dbReference>
<dbReference type="Proteomes" id="UP000216311">
    <property type="component" value="Unassembled WGS sequence"/>
</dbReference>
<keyword evidence="3" id="KW-1185">Reference proteome</keyword>
<evidence type="ECO:0008006" key="4">
    <source>
        <dbReference type="Google" id="ProtNLM"/>
    </source>
</evidence>
<sequence length="135" mass="14094">MSEPPTAAEPRPQRTPPTLLVAALVLALEGVVALVLGALDAVNVNPNRPVVGIGGAIVWIGYAVALLLLARGLFRARPWSRGPVTATQLINLPVAWSFWGGDTRPIAIALAAASLLVLVCVLHPASTAVLVRDRD</sequence>
<gene>
    <name evidence="2" type="ORF">CGZ93_13315</name>
</gene>
<evidence type="ECO:0000313" key="2">
    <source>
        <dbReference type="EMBL" id="OYO19347.1"/>
    </source>
</evidence>
<feature type="transmembrane region" description="Helical" evidence="1">
    <location>
        <begin position="106"/>
        <end position="131"/>
    </location>
</feature>